<gene>
    <name evidence="2" type="ORF">AURDEDRAFT_116815</name>
</gene>
<dbReference type="InParanoid" id="J0DAL3"/>
<organism evidence="2 3">
    <name type="scientific">Auricularia subglabra (strain TFB-10046 / SS5)</name>
    <name type="common">White-rot fungus</name>
    <name type="synonym">Auricularia delicata (strain TFB10046)</name>
    <dbReference type="NCBI Taxonomy" id="717982"/>
    <lineage>
        <taxon>Eukaryota</taxon>
        <taxon>Fungi</taxon>
        <taxon>Dikarya</taxon>
        <taxon>Basidiomycota</taxon>
        <taxon>Agaricomycotina</taxon>
        <taxon>Agaricomycetes</taxon>
        <taxon>Auriculariales</taxon>
        <taxon>Auriculariaceae</taxon>
        <taxon>Auricularia</taxon>
    </lineage>
</organism>
<evidence type="ECO:0000259" key="1">
    <source>
        <dbReference type="Pfam" id="PF07883"/>
    </source>
</evidence>
<dbReference type="InterPro" id="IPR014710">
    <property type="entry name" value="RmlC-like_jellyroll"/>
</dbReference>
<dbReference type="SUPFAM" id="SSF51182">
    <property type="entry name" value="RmlC-like cupins"/>
    <property type="match status" value="1"/>
</dbReference>
<name>J0DAL3_AURST</name>
<evidence type="ECO:0000313" key="3">
    <source>
        <dbReference type="Proteomes" id="UP000006514"/>
    </source>
</evidence>
<dbReference type="CDD" id="cd02231">
    <property type="entry name" value="cupin_BLL6423-like"/>
    <property type="match status" value="1"/>
</dbReference>
<accession>J0DAL3</accession>
<dbReference type="InterPro" id="IPR011051">
    <property type="entry name" value="RmlC_Cupin_sf"/>
</dbReference>
<protein>
    <recommendedName>
        <fullName evidence="1">Cupin type-2 domain-containing protein</fullName>
    </recommendedName>
</protein>
<dbReference type="eggNOG" id="ENOG502S6JD">
    <property type="taxonomic scope" value="Eukaryota"/>
</dbReference>
<dbReference type="EMBL" id="JH687843">
    <property type="protein sequence ID" value="EJD37337.1"/>
    <property type="molecule type" value="Genomic_DNA"/>
</dbReference>
<reference evidence="3" key="1">
    <citation type="journal article" date="2012" name="Science">
        <title>The Paleozoic origin of enzymatic lignin decomposition reconstructed from 31 fungal genomes.</title>
        <authorList>
            <person name="Floudas D."/>
            <person name="Binder M."/>
            <person name="Riley R."/>
            <person name="Barry K."/>
            <person name="Blanchette R.A."/>
            <person name="Henrissat B."/>
            <person name="Martinez A.T."/>
            <person name="Otillar R."/>
            <person name="Spatafora J.W."/>
            <person name="Yadav J.S."/>
            <person name="Aerts A."/>
            <person name="Benoit I."/>
            <person name="Boyd A."/>
            <person name="Carlson A."/>
            <person name="Copeland A."/>
            <person name="Coutinho P.M."/>
            <person name="de Vries R.P."/>
            <person name="Ferreira P."/>
            <person name="Findley K."/>
            <person name="Foster B."/>
            <person name="Gaskell J."/>
            <person name="Glotzer D."/>
            <person name="Gorecki P."/>
            <person name="Heitman J."/>
            <person name="Hesse C."/>
            <person name="Hori C."/>
            <person name="Igarashi K."/>
            <person name="Jurgens J.A."/>
            <person name="Kallen N."/>
            <person name="Kersten P."/>
            <person name="Kohler A."/>
            <person name="Kuees U."/>
            <person name="Kumar T.K.A."/>
            <person name="Kuo A."/>
            <person name="LaButti K."/>
            <person name="Larrondo L.F."/>
            <person name="Lindquist E."/>
            <person name="Ling A."/>
            <person name="Lombard V."/>
            <person name="Lucas S."/>
            <person name="Lundell T."/>
            <person name="Martin R."/>
            <person name="McLaughlin D.J."/>
            <person name="Morgenstern I."/>
            <person name="Morin E."/>
            <person name="Murat C."/>
            <person name="Nagy L.G."/>
            <person name="Nolan M."/>
            <person name="Ohm R.A."/>
            <person name="Patyshakuliyeva A."/>
            <person name="Rokas A."/>
            <person name="Ruiz-Duenas F.J."/>
            <person name="Sabat G."/>
            <person name="Salamov A."/>
            <person name="Samejima M."/>
            <person name="Schmutz J."/>
            <person name="Slot J.C."/>
            <person name="St John F."/>
            <person name="Stenlid J."/>
            <person name="Sun H."/>
            <person name="Sun S."/>
            <person name="Syed K."/>
            <person name="Tsang A."/>
            <person name="Wiebenga A."/>
            <person name="Young D."/>
            <person name="Pisabarro A."/>
            <person name="Eastwood D.C."/>
            <person name="Martin F."/>
            <person name="Cullen D."/>
            <person name="Grigoriev I.V."/>
            <person name="Hibbett D.S."/>
        </authorList>
    </citation>
    <scope>NUCLEOTIDE SEQUENCE [LARGE SCALE GENOMIC DNA]</scope>
    <source>
        <strain evidence="3">TFB10046</strain>
    </source>
</reference>
<dbReference type="Gene3D" id="2.60.120.10">
    <property type="entry name" value="Jelly Rolls"/>
    <property type="match status" value="1"/>
</dbReference>
<dbReference type="Proteomes" id="UP000006514">
    <property type="component" value="Unassembled WGS sequence"/>
</dbReference>
<dbReference type="PANTHER" id="PTHR36156:SF2">
    <property type="entry name" value="CUPIN TYPE-2 DOMAIN-CONTAINING PROTEIN"/>
    <property type="match status" value="1"/>
</dbReference>
<dbReference type="Pfam" id="PF07883">
    <property type="entry name" value="Cupin_2"/>
    <property type="match status" value="1"/>
</dbReference>
<keyword evidence="3" id="KW-1185">Reference proteome</keyword>
<dbReference type="Gene3D" id="2.20.70.150">
    <property type="match status" value="1"/>
</dbReference>
<dbReference type="OMA" id="ENESDNW"/>
<dbReference type="OrthoDB" id="5840532at2759"/>
<proteinExistence type="predicted"/>
<dbReference type="PANTHER" id="PTHR36156">
    <property type="entry name" value="SLR2101 PROTEIN"/>
    <property type="match status" value="1"/>
</dbReference>
<dbReference type="KEGG" id="adl:AURDEDRAFT_116815"/>
<dbReference type="AlphaFoldDB" id="J0DAL3"/>
<evidence type="ECO:0000313" key="2">
    <source>
        <dbReference type="EMBL" id="EJD37337.1"/>
    </source>
</evidence>
<dbReference type="InterPro" id="IPR013096">
    <property type="entry name" value="Cupin_2"/>
</dbReference>
<feature type="domain" description="Cupin type-2" evidence="1">
    <location>
        <begin position="87"/>
        <end position="153"/>
    </location>
</feature>
<sequence>MASQTSPFPPVRRVVTGHSLDGTAVVMRDEVLDAKFWNPASANPTYDLYRTDETPAAVAEELNGGWVDNVAVKPGLTSPEGSTFRTFDLAPGSVVPMHGTVTIDYGVILKGEITMVLDDGSKTVLKEHDVVVQRSTMHAWRNESSEWTRMLFVMLPARKITVDGKTLEEERQGV</sequence>
<dbReference type="InterPro" id="IPR047142">
    <property type="entry name" value="OryJ/VirC-like"/>
</dbReference>